<feature type="transmembrane region" description="Helical" evidence="6">
    <location>
        <begin position="7"/>
        <end position="30"/>
    </location>
</feature>
<organism evidence="7 8">
    <name type="scientific">Romboutsia weinsteinii</name>
    <dbReference type="NCBI Taxonomy" id="2020949"/>
    <lineage>
        <taxon>Bacteria</taxon>
        <taxon>Bacillati</taxon>
        <taxon>Bacillota</taxon>
        <taxon>Clostridia</taxon>
        <taxon>Peptostreptococcales</taxon>
        <taxon>Peptostreptococcaceae</taxon>
        <taxon>Romboutsia</taxon>
    </lineage>
</organism>
<keyword evidence="2" id="KW-1003">Cell membrane</keyword>
<comment type="caution">
    <text evidence="7">The sequence shown here is derived from an EMBL/GenBank/DDBJ whole genome shotgun (WGS) entry which is preliminary data.</text>
</comment>
<dbReference type="RefSeq" id="WP_094367157.1">
    <property type="nucleotide sequence ID" value="NZ_NOJY02000001.1"/>
</dbReference>
<keyword evidence="8" id="KW-1185">Reference proteome</keyword>
<dbReference type="EMBL" id="NOJY02000001">
    <property type="protein sequence ID" value="RDY29601.1"/>
    <property type="molecule type" value="Genomic_DNA"/>
</dbReference>
<keyword evidence="3 6" id="KW-0812">Transmembrane</keyword>
<evidence type="ECO:0000313" key="7">
    <source>
        <dbReference type="EMBL" id="RDY29601.1"/>
    </source>
</evidence>
<comment type="subcellular location">
    <subcellularLocation>
        <location evidence="1">Cell membrane</location>
        <topology evidence="1">Multi-pass membrane protein</topology>
    </subcellularLocation>
</comment>
<dbReference type="AlphaFoldDB" id="A0A371JA06"/>
<feature type="transmembrane region" description="Helical" evidence="6">
    <location>
        <begin position="82"/>
        <end position="105"/>
    </location>
</feature>
<dbReference type="CDD" id="cd13124">
    <property type="entry name" value="MATE_SpoVB_like"/>
    <property type="match status" value="1"/>
</dbReference>
<keyword evidence="4 6" id="KW-1133">Transmembrane helix</keyword>
<dbReference type="OrthoDB" id="9775950at2"/>
<keyword evidence="5 6" id="KW-0472">Membrane</keyword>
<feature type="transmembrane region" description="Helical" evidence="6">
    <location>
        <begin position="181"/>
        <end position="205"/>
    </location>
</feature>
<evidence type="ECO:0000256" key="2">
    <source>
        <dbReference type="ARBA" id="ARBA00022475"/>
    </source>
</evidence>
<gene>
    <name evidence="7" type="ORF">CHL78_000065</name>
</gene>
<evidence type="ECO:0000256" key="6">
    <source>
        <dbReference type="SAM" id="Phobius"/>
    </source>
</evidence>
<dbReference type="Pfam" id="PF01943">
    <property type="entry name" value="Polysacc_synt"/>
    <property type="match status" value="1"/>
</dbReference>
<evidence type="ECO:0000256" key="5">
    <source>
        <dbReference type="ARBA" id="ARBA00023136"/>
    </source>
</evidence>
<proteinExistence type="predicted"/>
<dbReference type="InterPro" id="IPR024923">
    <property type="entry name" value="PG_synth_SpoVB"/>
</dbReference>
<dbReference type="GO" id="GO:0005886">
    <property type="term" value="C:plasma membrane"/>
    <property type="evidence" value="ECO:0007669"/>
    <property type="project" value="UniProtKB-SubCell"/>
</dbReference>
<dbReference type="PANTHER" id="PTHR30250:SF21">
    <property type="entry name" value="LIPID II FLIPPASE MURJ"/>
    <property type="match status" value="1"/>
</dbReference>
<feature type="transmembrane region" description="Helical" evidence="6">
    <location>
        <begin position="42"/>
        <end position="70"/>
    </location>
</feature>
<reference evidence="7 8" key="1">
    <citation type="journal article" date="2017" name="Genome Announc.">
        <title>Draft Genome Sequence of Romboutsia weinsteinii sp. nov. Strain CCRI-19649(T) Isolated from Surface Water.</title>
        <authorList>
            <person name="Maheux A.F."/>
            <person name="Boudreau D.K."/>
            <person name="Berube E."/>
            <person name="Boissinot M."/>
            <person name="Cantin P."/>
            <person name="Raymond F."/>
            <person name="Corbeil J."/>
            <person name="Omar R.F."/>
            <person name="Bergeron M.G."/>
        </authorList>
    </citation>
    <scope>NUCLEOTIDE SEQUENCE [LARGE SCALE GENOMIC DNA]</scope>
    <source>
        <strain evidence="7 8">CCRI-19649</strain>
    </source>
</reference>
<feature type="transmembrane region" description="Helical" evidence="6">
    <location>
        <begin position="318"/>
        <end position="338"/>
    </location>
</feature>
<evidence type="ECO:0000256" key="1">
    <source>
        <dbReference type="ARBA" id="ARBA00004651"/>
    </source>
</evidence>
<evidence type="ECO:0000256" key="4">
    <source>
        <dbReference type="ARBA" id="ARBA00022989"/>
    </source>
</evidence>
<dbReference type="Proteomes" id="UP000215694">
    <property type="component" value="Unassembled WGS sequence"/>
</dbReference>
<name>A0A371JA06_9FIRM</name>
<feature type="transmembrane region" description="Helical" evidence="6">
    <location>
        <begin position="412"/>
        <end position="436"/>
    </location>
</feature>
<dbReference type="PANTHER" id="PTHR30250">
    <property type="entry name" value="PST FAMILY PREDICTED COLANIC ACID TRANSPORTER"/>
    <property type="match status" value="1"/>
</dbReference>
<dbReference type="PIRSF" id="PIRSF038958">
    <property type="entry name" value="PG_synth_SpoVB"/>
    <property type="match status" value="1"/>
</dbReference>
<feature type="transmembrane region" description="Helical" evidence="6">
    <location>
        <begin position="350"/>
        <end position="367"/>
    </location>
</feature>
<sequence length="441" mass="49502">MRIPNLVLSTIILFISNLIVRIFGFLYKIFLTRVIGETGLGVYHMIFNFLMICLAFTTTGIPTALSCLVAKRKALDDKHNTNVLFISTLYVTFFISLFISLLVAFNSKYFSLKFLNNANLNLFVLSICPAIVIITISNVIRSYYYGIKKVTIPAIGQIIEQFSKILFVFLLAMYIKNEMMSCYIALLGISIGEATNIIFMTINLCKENSFYKKYTVSIKDFYNASTETLKMSVPITCNRMSNVILQSVSSMMVPSRLVLSGITYTKSLSMYGIISGMVMPFVFLPFTVGSALVVNLIPSISQEMALNKVTSVIKKIKYSILLTGVVGILSSLFFYFFGQELCLIVFKNELAGTYLKSMCLAPLFMALNQTLSGILHAIRKEFASSVNTILGMVIQLVALYFLLPIPNINIYAYIYTMTIVSMFTCLLHTIVLLRALKNIKH</sequence>
<feature type="transmembrane region" description="Helical" evidence="6">
    <location>
        <begin position="120"/>
        <end position="140"/>
    </location>
</feature>
<evidence type="ECO:0000313" key="8">
    <source>
        <dbReference type="Proteomes" id="UP000215694"/>
    </source>
</evidence>
<feature type="transmembrane region" description="Helical" evidence="6">
    <location>
        <begin position="270"/>
        <end position="297"/>
    </location>
</feature>
<dbReference type="InterPro" id="IPR002797">
    <property type="entry name" value="Polysacc_synth"/>
</dbReference>
<dbReference type="InterPro" id="IPR050833">
    <property type="entry name" value="Poly_Biosynth_Transport"/>
</dbReference>
<protein>
    <submittedName>
        <fullName evidence="7">Polysaccharide biosynthesis protein</fullName>
    </submittedName>
</protein>
<feature type="transmembrane region" description="Helical" evidence="6">
    <location>
        <begin position="388"/>
        <end position="406"/>
    </location>
</feature>
<accession>A0A371JA06</accession>
<evidence type="ECO:0000256" key="3">
    <source>
        <dbReference type="ARBA" id="ARBA00022692"/>
    </source>
</evidence>